<protein>
    <submittedName>
        <fullName evidence="1">Uncharacterized protein</fullName>
    </submittedName>
</protein>
<organism evidence="1">
    <name type="scientific">Pararge aegeria</name>
    <name type="common">speckled wood butterfly</name>
    <dbReference type="NCBI Taxonomy" id="116150"/>
    <lineage>
        <taxon>Eukaryota</taxon>
        <taxon>Metazoa</taxon>
        <taxon>Ecdysozoa</taxon>
        <taxon>Arthropoda</taxon>
        <taxon>Hexapoda</taxon>
        <taxon>Insecta</taxon>
        <taxon>Pterygota</taxon>
        <taxon>Neoptera</taxon>
        <taxon>Endopterygota</taxon>
        <taxon>Lepidoptera</taxon>
        <taxon>Glossata</taxon>
        <taxon>Ditrysia</taxon>
        <taxon>Papilionoidea</taxon>
        <taxon>Nymphalidae</taxon>
        <taxon>Satyrinae</taxon>
        <taxon>Satyrini</taxon>
        <taxon>Parargina</taxon>
        <taxon>Pararge</taxon>
    </lineage>
</organism>
<name>S4P5U9_9NEOP</name>
<dbReference type="AlphaFoldDB" id="S4P5U9"/>
<evidence type="ECO:0000313" key="1">
    <source>
        <dbReference type="EMBL" id="JAA81890.1"/>
    </source>
</evidence>
<reference evidence="1" key="2">
    <citation type="submission" date="2013-05" db="EMBL/GenBank/DDBJ databases">
        <authorList>
            <person name="Carter J.-M."/>
            <person name="Baker S.C."/>
            <person name="Pink R."/>
            <person name="Carter D.R.F."/>
            <person name="Collins A."/>
            <person name="Tomlin J."/>
            <person name="Gibbs M."/>
            <person name="Breuker C.J."/>
        </authorList>
    </citation>
    <scope>NUCLEOTIDE SEQUENCE</scope>
    <source>
        <tissue evidence="1">Ovary</tissue>
    </source>
</reference>
<reference evidence="1" key="1">
    <citation type="journal article" date="2013" name="BMC Genomics">
        <title>Unscrambling butterfly oogenesis.</title>
        <authorList>
            <person name="Carter J.M."/>
            <person name="Baker S.C."/>
            <person name="Pink R."/>
            <person name="Carter D.R."/>
            <person name="Collins A."/>
            <person name="Tomlin J."/>
            <person name="Gibbs M."/>
            <person name="Breuker C.J."/>
        </authorList>
    </citation>
    <scope>NUCLEOTIDE SEQUENCE</scope>
    <source>
        <tissue evidence="1">Ovary</tissue>
    </source>
</reference>
<dbReference type="EMBL" id="GAIX01010670">
    <property type="protein sequence ID" value="JAA81890.1"/>
    <property type="molecule type" value="Transcribed_RNA"/>
</dbReference>
<sequence length="73" mass="8106">MEPVNFSGTLSELTINMAVYSAQKAMDHMSPAVGKCQFLIRGDKAIQNLEEIEPGTCQSAHCCFRKVVKIFIE</sequence>
<proteinExistence type="predicted"/>
<accession>S4P5U9</accession>